<reference evidence="1" key="2">
    <citation type="journal article" date="2015" name="Data Brief">
        <title>Shoot transcriptome of the giant reed, Arundo donax.</title>
        <authorList>
            <person name="Barrero R.A."/>
            <person name="Guerrero F.D."/>
            <person name="Moolhuijzen P."/>
            <person name="Goolsby J.A."/>
            <person name="Tidwell J."/>
            <person name="Bellgard S.E."/>
            <person name="Bellgard M.I."/>
        </authorList>
    </citation>
    <scope>NUCLEOTIDE SEQUENCE</scope>
    <source>
        <tissue evidence="1">Shoot tissue taken approximately 20 cm above the soil surface</tissue>
    </source>
</reference>
<dbReference type="AlphaFoldDB" id="A0A0A8YPP2"/>
<evidence type="ECO:0000313" key="1">
    <source>
        <dbReference type="EMBL" id="JAD27748.1"/>
    </source>
</evidence>
<protein>
    <submittedName>
        <fullName evidence="1">Uncharacterized protein</fullName>
    </submittedName>
</protein>
<dbReference type="EMBL" id="GBRH01270147">
    <property type="protein sequence ID" value="JAD27748.1"/>
    <property type="molecule type" value="Transcribed_RNA"/>
</dbReference>
<reference evidence="1" key="1">
    <citation type="submission" date="2014-09" db="EMBL/GenBank/DDBJ databases">
        <authorList>
            <person name="Magalhaes I.L.F."/>
            <person name="Oliveira U."/>
            <person name="Santos F.R."/>
            <person name="Vidigal T.H.D.A."/>
            <person name="Brescovit A.D."/>
            <person name="Santos A.J."/>
        </authorList>
    </citation>
    <scope>NUCLEOTIDE SEQUENCE</scope>
    <source>
        <tissue evidence="1">Shoot tissue taken approximately 20 cm above the soil surface</tissue>
    </source>
</reference>
<sequence length="37" mass="4102">MPLTIRRCTLLLPPQVPARLLHATAKHALRCAALNLQ</sequence>
<accession>A0A0A8YPP2</accession>
<organism evidence="1">
    <name type="scientific">Arundo donax</name>
    <name type="common">Giant reed</name>
    <name type="synonym">Donax arundinaceus</name>
    <dbReference type="NCBI Taxonomy" id="35708"/>
    <lineage>
        <taxon>Eukaryota</taxon>
        <taxon>Viridiplantae</taxon>
        <taxon>Streptophyta</taxon>
        <taxon>Embryophyta</taxon>
        <taxon>Tracheophyta</taxon>
        <taxon>Spermatophyta</taxon>
        <taxon>Magnoliopsida</taxon>
        <taxon>Liliopsida</taxon>
        <taxon>Poales</taxon>
        <taxon>Poaceae</taxon>
        <taxon>PACMAD clade</taxon>
        <taxon>Arundinoideae</taxon>
        <taxon>Arundineae</taxon>
        <taxon>Arundo</taxon>
    </lineage>
</organism>
<name>A0A0A8YPP2_ARUDO</name>
<proteinExistence type="predicted"/>